<gene>
    <name evidence="1" type="ORF">E2C01_029799</name>
</gene>
<dbReference type="AlphaFoldDB" id="A0A5B7EVI8"/>
<dbReference type="EMBL" id="VSRR010003492">
    <property type="protein sequence ID" value="MPC36344.1"/>
    <property type="molecule type" value="Genomic_DNA"/>
</dbReference>
<name>A0A5B7EVI8_PORTR</name>
<proteinExistence type="predicted"/>
<sequence>MKSRHHERRQGTEMQVVVVVVVVVGQDKRDKKGTHAYKCSTTTITKSGSITVKMSGLAGPSVLK</sequence>
<protein>
    <submittedName>
        <fullName evidence="1">Uncharacterized protein</fullName>
    </submittedName>
</protein>
<dbReference type="Proteomes" id="UP000324222">
    <property type="component" value="Unassembled WGS sequence"/>
</dbReference>
<reference evidence="1 2" key="1">
    <citation type="submission" date="2019-05" db="EMBL/GenBank/DDBJ databases">
        <title>Another draft genome of Portunus trituberculatus and its Hox gene families provides insights of decapod evolution.</title>
        <authorList>
            <person name="Jeong J.-H."/>
            <person name="Song I."/>
            <person name="Kim S."/>
            <person name="Choi T."/>
            <person name="Kim D."/>
            <person name="Ryu S."/>
            <person name="Kim W."/>
        </authorList>
    </citation>
    <scope>NUCLEOTIDE SEQUENCE [LARGE SCALE GENOMIC DNA]</scope>
    <source>
        <tissue evidence="1">Muscle</tissue>
    </source>
</reference>
<accession>A0A5B7EVI8</accession>
<keyword evidence="2" id="KW-1185">Reference proteome</keyword>
<evidence type="ECO:0000313" key="2">
    <source>
        <dbReference type="Proteomes" id="UP000324222"/>
    </source>
</evidence>
<organism evidence="1 2">
    <name type="scientific">Portunus trituberculatus</name>
    <name type="common">Swimming crab</name>
    <name type="synonym">Neptunus trituberculatus</name>
    <dbReference type="NCBI Taxonomy" id="210409"/>
    <lineage>
        <taxon>Eukaryota</taxon>
        <taxon>Metazoa</taxon>
        <taxon>Ecdysozoa</taxon>
        <taxon>Arthropoda</taxon>
        <taxon>Crustacea</taxon>
        <taxon>Multicrustacea</taxon>
        <taxon>Malacostraca</taxon>
        <taxon>Eumalacostraca</taxon>
        <taxon>Eucarida</taxon>
        <taxon>Decapoda</taxon>
        <taxon>Pleocyemata</taxon>
        <taxon>Brachyura</taxon>
        <taxon>Eubrachyura</taxon>
        <taxon>Portunoidea</taxon>
        <taxon>Portunidae</taxon>
        <taxon>Portuninae</taxon>
        <taxon>Portunus</taxon>
    </lineage>
</organism>
<evidence type="ECO:0000313" key="1">
    <source>
        <dbReference type="EMBL" id="MPC36344.1"/>
    </source>
</evidence>
<comment type="caution">
    <text evidence="1">The sequence shown here is derived from an EMBL/GenBank/DDBJ whole genome shotgun (WGS) entry which is preliminary data.</text>
</comment>